<keyword evidence="2" id="KW-0238">DNA-binding</keyword>
<dbReference type="InterPro" id="IPR018289">
    <property type="entry name" value="MULE_transposase_dom"/>
</dbReference>
<evidence type="ECO:0000256" key="4">
    <source>
        <dbReference type="SAM" id="MobiDB-lite"/>
    </source>
</evidence>
<dbReference type="EMBL" id="BQNB010016832">
    <property type="protein sequence ID" value="GJT56310.1"/>
    <property type="molecule type" value="Genomic_DNA"/>
</dbReference>
<name>A0ABQ5F098_9ASTR</name>
<reference evidence="6" key="2">
    <citation type="submission" date="2022-01" db="EMBL/GenBank/DDBJ databases">
        <authorList>
            <person name="Yamashiro T."/>
            <person name="Shiraishi A."/>
            <person name="Satake H."/>
            <person name="Nakayama K."/>
        </authorList>
    </citation>
    <scope>NUCLEOTIDE SEQUENCE</scope>
</reference>
<keyword evidence="1" id="KW-0815">Transposition</keyword>
<feature type="compositionally biased region" description="Basic residues" evidence="4">
    <location>
        <begin position="471"/>
        <end position="492"/>
    </location>
</feature>
<dbReference type="PROSITE" id="PS01007">
    <property type="entry name" value="TRANSPOSASE_MUTATOR"/>
    <property type="match status" value="1"/>
</dbReference>
<dbReference type="Proteomes" id="UP001151760">
    <property type="component" value="Unassembled WGS sequence"/>
</dbReference>
<evidence type="ECO:0000259" key="5">
    <source>
        <dbReference type="Pfam" id="PF10551"/>
    </source>
</evidence>
<feature type="compositionally biased region" description="Polar residues" evidence="4">
    <location>
        <begin position="586"/>
        <end position="596"/>
    </location>
</feature>
<reference evidence="6" key="1">
    <citation type="journal article" date="2022" name="Int. J. Mol. Sci.">
        <title>Draft Genome of Tanacetum Coccineum: Genomic Comparison of Closely Related Tanacetum-Family Plants.</title>
        <authorList>
            <person name="Yamashiro T."/>
            <person name="Shiraishi A."/>
            <person name="Nakayama K."/>
            <person name="Satake H."/>
        </authorList>
    </citation>
    <scope>NUCLEOTIDE SEQUENCE</scope>
</reference>
<feature type="region of interest" description="Disordered" evidence="4">
    <location>
        <begin position="468"/>
        <end position="493"/>
    </location>
</feature>
<feature type="domain" description="MULE transposase" evidence="5">
    <location>
        <begin position="329"/>
        <end position="409"/>
    </location>
</feature>
<comment type="caution">
    <text evidence="6">The sequence shown here is derived from an EMBL/GenBank/DDBJ whole genome shotgun (WGS) entry which is preliminary data.</text>
</comment>
<keyword evidence="7" id="KW-1185">Reference proteome</keyword>
<feature type="region of interest" description="Disordered" evidence="4">
    <location>
        <begin position="524"/>
        <end position="551"/>
    </location>
</feature>
<sequence>MAPSGSRDAINISYEELVEWAEEEAQTTYVHNKFNNKVNGDSIQVEKVADKGNKRLNDDAIPVKKAVDKGKTKMVEDDHHVKKPVRRNKGIVIEENVNPSVMTVLQIVKLIQTLELTSLCIVTVIVSIQISQLTIYHKHEEFMDDLITKLKDEGDGIIDPFKIVESKVEKYRIHDVDTHWRIRKPQVGGKFVNVDQLKECLTYYALSNGFSLWFYTSSKTKLIAKCGLRPEKLKEQQKGKHRKWKRYPSTSTSEVEGSNCPWRCYGKEMTNEKSFQLNLEIKLHEIADLVMKKYKCIVSPTHCRNAKRWALNEEETTIEDHYGYIRSYGKILTAIGRGANNHIFLVAWAVVNVENKNNWSWFLDLHGDDLDMSTGNGLTLMSDQHKGLLEAVKEVMPHAKHRQCARHIYEGLLRPHAIAIIFKLNMRAKEYVPTCFKRQSFHASYHQYLTLVGEMTFWPDCSAMSRGLPPKPKKIPGRPRKKRIRAAHKNKSTTRNAPVIDEQVVDEPKNAPVIDEHSSQFEVGGFSDGRSNIHKASKRVNSKSNREGFKKRGKLAPGLRFSRLGSWFGLGQGQLDFDLSEALENAPTTQSSQITKDQGFPEQEQGSSLSYQDQGAKE</sequence>
<evidence type="ECO:0000313" key="6">
    <source>
        <dbReference type="EMBL" id="GJT56310.1"/>
    </source>
</evidence>
<evidence type="ECO:0000313" key="7">
    <source>
        <dbReference type="Proteomes" id="UP001151760"/>
    </source>
</evidence>
<feature type="compositionally biased region" description="Basic residues" evidence="4">
    <location>
        <begin position="532"/>
        <end position="541"/>
    </location>
</feature>
<feature type="compositionally biased region" description="Polar residues" evidence="4">
    <location>
        <begin position="604"/>
        <end position="618"/>
    </location>
</feature>
<gene>
    <name evidence="6" type="ORF">Tco_0991364</name>
</gene>
<dbReference type="Pfam" id="PF10551">
    <property type="entry name" value="MULE"/>
    <property type="match status" value="1"/>
</dbReference>
<dbReference type="PANTHER" id="PTHR31973">
    <property type="entry name" value="POLYPROTEIN, PUTATIVE-RELATED"/>
    <property type="match status" value="1"/>
</dbReference>
<evidence type="ECO:0000256" key="1">
    <source>
        <dbReference type="ARBA" id="ARBA00022578"/>
    </source>
</evidence>
<evidence type="ECO:0000256" key="3">
    <source>
        <dbReference type="ARBA" id="ARBA00023172"/>
    </source>
</evidence>
<proteinExistence type="predicted"/>
<protein>
    <submittedName>
        <fullName evidence="6">Pentatricopeptide repeat-containing protein</fullName>
    </submittedName>
</protein>
<dbReference type="PANTHER" id="PTHR31973:SF187">
    <property type="entry name" value="MUTATOR TRANSPOSASE MUDRA PROTEIN"/>
    <property type="match status" value="1"/>
</dbReference>
<evidence type="ECO:0000256" key="2">
    <source>
        <dbReference type="ARBA" id="ARBA00023125"/>
    </source>
</evidence>
<dbReference type="InterPro" id="IPR001207">
    <property type="entry name" value="Transposase_mutator"/>
</dbReference>
<accession>A0ABQ5F098</accession>
<organism evidence="6 7">
    <name type="scientific">Tanacetum coccineum</name>
    <dbReference type="NCBI Taxonomy" id="301880"/>
    <lineage>
        <taxon>Eukaryota</taxon>
        <taxon>Viridiplantae</taxon>
        <taxon>Streptophyta</taxon>
        <taxon>Embryophyta</taxon>
        <taxon>Tracheophyta</taxon>
        <taxon>Spermatophyta</taxon>
        <taxon>Magnoliopsida</taxon>
        <taxon>eudicotyledons</taxon>
        <taxon>Gunneridae</taxon>
        <taxon>Pentapetalae</taxon>
        <taxon>asterids</taxon>
        <taxon>campanulids</taxon>
        <taxon>Asterales</taxon>
        <taxon>Asteraceae</taxon>
        <taxon>Asteroideae</taxon>
        <taxon>Anthemideae</taxon>
        <taxon>Anthemidinae</taxon>
        <taxon>Tanacetum</taxon>
    </lineage>
</organism>
<keyword evidence="3" id="KW-0233">DNA recombination</keyword>
<feature type="region of interest" description="Disordered" evidence="4">
    <location>
        <begin position="581"/>
        <end position="618"/>
    </location>
</feature>